<feature type="compositionally biased region" description="Basic and acidic residues" evidence="1">
    <location>
        <begin position="45"/>
        <end position="55"/>
    </location>
</feature>
<evidence type="ECO:0000313" key="2">
    <source>
        <dbReference type="EMBL" id="KAJ5162069.1"/>
    </source>
</evidence>
<sequence length="248" mass="28382">MQHAQTCQRNTEESQRARYGSAFPKNAERSRGRDRTNDEGQGPGDDARDCRHEDPPFQMMSVAITGPGPTEIQALNKSARQDVKVRRFDAGTKRAYQKSRRPNGEMKHPPPQCKREITLYFSEGTRIHRDRKYHPRDRRARNQGFSTWRSVTRVCPKVNGDTCRRTVAFTKHARTAPQSWDRGTEPRSSNAANERRQRHFFIGSSTQTENGDAGGSIRSPRRRRFVSARPGRRGSYAGGLEWLKRSGK</sequence>
<reference evidence="2" key="1">
    <citation type="submission" date="2022-11" db="EMBL/GenBank/DDBJ databases">
        <authorList>
            <person name="Petersen C."/>
        </authorList>
    </citation>
    <scope>NUCLEOTIDE SEQUENCE</scope>
    <source>
        <strain evidence="2">IBT 21917</strain>
    </source>
</reference>
<feature type="compositionally biased region" description="Basic and acidic residues" evidence="1">
    <location>
        <begin position="26"/>
        <end position="38"/>
    </location>
</feature>
<name>A0A9W9I1B7_9EURO</name>
<proteinExistence type="predicted"/>
<protein>
    <submittedName>
        <fullName evidence="2">Uncharacterized protein</fullName>
    </submittedName>
</protein>
<evidence type="ECO:0000313" key="3">
    <source>
        <dbReference type="Proteomes" id="UP001146351"/>
    </source>
</evidence>
<accession>A0A9W9I1B7</accession>
<comment type="caution">
    <text evidence="2">The sequence shown here is derived from an EMBL/GenBank/DDBJ whole genome shotgun (WGS) entry which is preliminary data.</text>
</comment>
<reference evidence="2" key="2">
    <citation type="journal article" date="2023" name="IMA Fungus">
        <title>Comparative genomic study of the Penicillium genus elucidates a diverse pangenome and 15 lateral gene transfer events.</title>
        <authorList>
            <person name="Petersen C."/>
            <person name="Sorensen T."/>
            <person name="Nielsen M.R."/>
            <person name="Sondergaard T.E."/>
            <person name="Sorensen J.L."/>
            <person name="Fitzpatrick D.A."/>
            <person name="Frisvad J.C."/>
            <person name="Nielsen K.L."/>
        </authorList>
    </citation>
    <scope>NUCLEOTIDE SEQUENCE</scope>
    <source>
        <strain evidence="2">IBT 21917</strain>
    </source>
</reference>
<feature type="compositionally biased region" description="Basic residues" evidence="1">
    <location>
        <begin position="219"/>
        <end position="232"/>
    </location>
</feature>
<feature type="region of interest" description="Disordered" evidence="1">
    <location>
        <begin position="174"/>
        <end position="248"/>
    </location>
</feature>
<feature type="compositionally biased region" description="Basic and acidic residues" evidence="1">
    <location>
        <begin position="102"/>
        <end position="112"/>
    </location>
</feature>
<dbReference type="AlphaFoldDB" id="A0A9W9I1B7"/>
<gene>
    <name evidence="2" type="ORF">N7492_007461</name>
</gene>
<dbReference type="EMBL" id="JAPQKO010000005">
    <property type="protein sequence ID" value="KAJ5162069.1"/>
    <property type="molecule type" value="Genomic_DNA"/>
</dbReference>
<evidence type="ECO:0000256" key="1">
    <source>
        <dbReference type="SAM" id="MobiDB-lite"/>
    </source>
</evidence>
<feature type="region of interest" description="Disordered" evidence="1">
    <location>
        <begin position="1"/>
        <end position="70"/>
    </location>
</feature>
<organism evidence="2 3">
    <name type="scientific">Penicillium capsulatum</name>
    <dbReference type="NCBI Taxonomy" id="69766"/>
    <lineage>
        <taxon>Eukaryota</taxon>
        <taxon>Fungi</taxon>
        <taxon>Dikarya</taxon>
        <taxon>Ascomycota</taxon>
        <taxon>Pezizomycotina</taxon>
        <taxon>Eurotiomycetes</taxon>
        <taxon>Eurotiomycetidae</taxon>
        <taxon>Eurotiales</taxon>
        <taxon>Aspergillaceae</taxon>
        <taxon>Penicillium</taxon>
    </lineage>
</organism>
<keyword evidence="3" id="KW-1185">Reference proteome</keyword>
<dbReference type="Proteomes" id="UP001146351">
    <property type="component" value="Unassembled WGS sequence"/>
</dbReference>
<feature type="region of interest" description="Disordered" evidence="1">
    <location>
        <begin position="93"/>
        <end position="112"/>
    </location>
</feature>